<dbReference type="InterPro" id="IPR050993">
    <property type="entry name" value="Isochorismatase_domain"/>
</dbReference>
<dbReference type="InterPro" id="IPR036380">
    <property type="entry name" value="Isochorismatase-like_sf"/>
</dbReference>
<evidence type="ECO:0000313" key="3">
    <source>
        <dbReference type="EMBL" id="VEF00693.1"/>
    </source>
</evidence>
<dbReference type="InterPro" id="IPR000868">
    <property type="entry name" value="Isochorismatase-like_dom"/>
</dbReference>
<dbReference type="Pfam" id="PF00857">
    <property type="entry name" value="Isochorismatase"/>
    <property type="match status" value="1"/>
</dbReference>
<feature type="region of interest" description="Disordered" evidence="1">
    <location>
        <begin position="1"/>
        <end position="25"/>
    </location>
</feature>
<sequence>MTECLSEKDSDRHFDKHKRSKEMANPLKTNNTECIAVDIQERLMPALHASEVMLQSCTVLLKGLNKLNVPIQVTEQYPKGLGKTLPEIIELTQNAPVYEKTRFSAYLPEIEKKLANRQVQNVILIGAETHVCMLQTVLDLTRAGIQVYVPFECTSSRKLQNKDNALQQMRDAGAVVSNVESVLFQLLQDAKHEAFKEISGLIR</sequence>
<organism evidence="3 4">
    <name type="scientific">Neisseria canis</name>
    <dbReference type="NCBI Taxonomy" id="493"/>
    <lineage>
        <taxon>Bacteria</taxon>
        <taxon>Pseudomonadati</taxon>
        <taxon>Pseudomonadota</taxon>
        <taxon>Betaproteobacteria</taxon>
        <taxon>Neisseriales</taxon>
        <taxon>Neisseriaceae</taxon>
        <taxon>Neisseria</taxon>
    </lineage>
</organism>
<feature type="compositionally biased region" description="Basic and acidic residues" evidence="1">
    <location>
        <begin position="1"/>
        <end position="14"/>
    </location>
</feature>
<dbReference type="Proteomes" id="UP000279284">
    <property type="component" value="Chromosome"/>
</dbReference>
<feature type="domain" description="Isochorismatase-like" evidence="2">
    <location>
        <begin position="34"/>
        <end position="180"/>
    </location>
</feature>
<dbReference type="SUPFAM" id="SSF52499">
    <property type="entry name" value="Isochorismatase-like hydrolases"/>
    <property type="match status" value="1"/>
</dbReference>
<evidence type="ECO:0000259" key="2">
    <source>
        <dbReference type="Pfam" id="PF00857"/>
    </source>
</evidence>
<dbReference type="PANTHER" id="PTHR14119">
    <property type="entry name" value="HYDROLASE"/>
    <property type="match status" value="1"/>
</dbReference>
<proteinExistence type="predicted"/>
<protein>
    <submittedName>
        <fullName evidence="3">Isochorismatase family</fullName>
    </submittedName>
</protein>
<gene>
    <name evidence="3" type="ORF">NCTC10296_00985</name>
</gene>
<dbReference type="STRING" id="493.BWD07_07075"/>
<dbReference type="EMBL" id="LR134313">
    <property type="protein sequence ID" value="VEF00693.1"/>
    <property type="molecule type" value="Genomic_DNA"/>
</dbReference>
<dbReference type="PANTHER" id="PTHR14119:SF3">
    <property type="entry name" value="ISOCHORISMATASE DOMAIN-CONTAINING PROTEIN 2"/>
    <property type="match status" value="1"/>
</dbReference>
<evidence type="ECO:0000313" key="4">
    <source>
        <dbReference type="Proteomes" id="UP000279284"/>
    </source>
</evidence>
<keyword evidence="4" id="KW-1185">Reference proteome</keyword>
<dbReference type="KEGG" id="nci:NCTC10296_00985"/>
<dbReference type="AlphaFoldDB" id="A0A448D7B8"/>
<reference evidence="3 4" key="1">
    <citation type="submission" date="2018-12" db="EMBL/GenBank/DDBJ databases">
        <authorList>
            <consortium name="Pathogen Informatics"/>
        </authorList>
    </citation>
    <scope>NUCLEOTIDE SEQUENCE [LARGE SCALE GENOMIC DNA]</scope>
    <source>
        <strain evidence="3 4">NCTC10296</strain>
    </source>
</reference>
<dbReference type="Gene3D" id="3.40.50.850">
    <property type="entry name" value="Isochorismatase-like"/>
    <property type="match status" value="1"/>
</dbReference>
<accession>A0A448D7B8</accession>
<evidence type="ECO:0000256" key="1">
    <source>
        <dbReference type="SAM" id="MobiDB-lite"/>
    </source>
</evidence>
<name>A0A448D7B8_9NEIS</name>